<dbReference type="SUPFAM" id="SSF53474">
    <property type="entry name" value="alpha/beta-Hydrolases"/>
    <property type="match status" value="1"/>
</dbReference>
<dbReference type="PRINTS" id="PR00412">
    <property type="entry name" value="EPOXHYDRLASE"/>
</dbReference>
<dbReference type="OrthoDB" id="9780932at2"/>
<keyword evidence="4" id="KW-0560">Oxidoreductase</keyword>
<sequence>MSKLTRKEYRLNYIDYGNKDAQPVILIHGWPLSLQSWEYQIPAIVEAGFRCIAYDRKGFGGSCAPWEKYDYDALAEDVHALIDELQLTNVVLVGFSMGGGEVVRYITNYGHHSIAKIALISSIIPLVKQKQDNEKGVPQENLEDIIHQLKDDRVGFLKQFHKDFYNYSPLNKTVSKQQLAYDFNISSRASPNATIKTAQAWMNTDFREECKMIKVPTLIIHGKEDKTVPVETAGDLASKLITPSTYLVYEDAPHGLNITHKDQLNGDLIDFLLDIEINNTK</sequence>
<dbReference type="KEGG" id="wvi:Weevi_1948"/>
<keyword evidence="4" id="KW-0575">Peroxidase</keyword>
<reference evidence="4 5" key="1">
    <citation type="journal article" date="2011" name="Stand. Genomic Sci.">
        <title>Complete genome sequence of Weeksella virosa type strain (9751).</title>
        <authorList>
            <person name="Lang E."/>
            <person name="Teshima H."/>
            <person name="Lucas S."/>
            <person name="Lapidus A."/>
            <person name="Hammon N."/>
            <person name="Deshpande S."/>
            <person name="Nolan M."/>
            <person name="Cheng J.F."/>
            <person name="Pitluck S."/>
            <person name="Liolios K."/>
            <person name="Pagani I."/>
            <person name="Mikhailova N."/>
            <person name="Ivanova N."/>
            <person name="Mavromatis K."/>
            <person name="Pati A."/>
            <person name="Tapia R."/>
            <person name="Han C."/>
            <person name="Goodwin L."/>
            <person name="Chen A."/>
            <person name="Palaniappan K."/>
            <person name="Land M."/>
            <person name="Hauser L."/>
            <person name="Chang Y.J."/>
            <person name="Jeffries C.D."/>
            <person name="Brambilla E.M."/>
            <person name="Kopitz M."/>
            <person name="Rohde M."/>
            <person name="Goker M."/>
            <person name="Tindall B.J."/>
            <person name="Detter J.C."/>
            <person name="Woyke T."/>
            <person name="Bristow J."/>
            <person name="Eisen J.A."/>
            <person name="Markowitz V."/>
            <person name="Hugenholtz P."/>
            <person name="Klenk H.P."/>
            <person name="Kyrpides N.C."/>
        </authorList>
    </citation>
    <scope>NUCLEOTIDE SEQUENCE [LARGE SCALE GENOMIC DNA]</scope>
    <source>
        <strain evidence="5">ATCC 43766 / DSM 16922 / JCM 21250 / NBRC 16016 / NCTC 11634 / CL345/78</strain>
    </source>
</reference>
<dbReference type="PRINTS" id="PR00111">
    <property type="entry name" value="ABHYDROLASE"/>
</dbReference>
<dbReference type="Proteomes" id="UP000008641">
    <property type="component" value="Chromosome"/>
</dbReference>
<dbReference type="EC" id="1.11.1.10" evidence="4"/>
<evidence type="ECO:0000256" key="2">
    <source>
        <dbReference type="ARBA" id="ARBA00038128"/>
    </source>
</evidence>
<dbReference type="FunFam" id="3.40.50.1820:FF:000205">
    <property type="entry name" value="Non-haem bromoperoxidase BPO-A2"/>
    <property type="match status" value="1"/>
</dbReference>
<gene>
    <name evidence="4" type="ordered locus">Weevi_1948</name>
</gene>
<dbReference type="PANTHER" id="PTHR43798">
    <property type="entry name" value="MONOACYLGLYCEROL LIPASE"/>
    <property type="match status" value="1"/>
</dbReference>
<dbReference type="Gene3D" id="3.40.50.1820">
    <property type="entry name" value="alpha/beta hydrolase"/>
    <property type="match status" value="1"/>
</dbReference>
<reference evidence="5" key="2">
    <citation type="journal article" date="2011" name="Stand. Genomic Sci.">
        <title>Complete genome sequence of Weeksella virosa type strain (9751T).</title>
        <authorList>
            <person name="Lang E."/>
            <person name="Teshima H."/>
            <person name="Lucas S."/>
            <person name="Lapidus A."/>
            <person name="Hammon N."/>
            <person name="Deshpande S."/>
            <person name="Nolan M."/>
            <person name="Cheng J."/>
            <person name="Pitluck S."/>
            <person name="Liolios K."/>
            <person name="Pagani I."/>
            <person name="Mikhailova N."/>
            <person name="Ivanova N."/>
            <person name="Mavromatis K."/>
            <person name="Pati A."/>
            <person name="Tapia R."/>
            <person name="Han C."/>
            <person name="Goodwin L."/>
            <person name="Chen A."/>
            <person name="Palaniappan K."/>
            <person name="Land M."/>
            <person name="Hauser L."/>
            <person name="Chang Y."/>
            <person name="Jeffries C."/>
            <person name="Brambilla E."/>
            <person name="Kopitz M."/>
            <person name="Rohde M."/>
            <person name="Goker M."/>
            <person name="Tindall B."/>
            <person name="Detter J."/>
            <person name="Woyke T."/>
            <person name="Bristow J."/>
            <person name="Eisen J."/>
            <person name="Markowitz V."/>
            <person name="Hugenholtz P."/>
            <person name="Klenk H."/>
            <person name="Kyrpides N."/>
        </authorList>
    </citation>
    <scope>NUCLEOTIDE SEQUENCE [LARGE SCALE GENOMIC DNA]</scope>
    <source>
        <strain evidence="5">ATCC 43766 / DSM 16922 / JCM 21250 / NBRC 16016 / NCTC 11634 / CL345/78</strain>
    </source>
</reference>
<evidence type="ECO:0000313" key="5">
    <source>
        <dbReference type="Proteomes" id="UP000008641"/>
    </source>
</evidence>
<organism evidence="4 5">
    <name type="scientific">Weeksella virosa (strain ATCC 43766 / DSM 16922 / JCM 21250 / CCUG 30538 / CDC 9751 / IAM 14551 / NBRC 16016 / NCTC 11634 / CL345/78)</name>
    <dbReference type="NCBI Taxonomy" id="865938"/>
    <lineage>
        <taxon>Bacteria</taxon>
        <taxon>Pseudomonadati</taxon>
        <taxon>Bacteroidota</taxon>
        <taxon>Flavobacteriia</taxon>
        <taxon>Flavobacteriales</taxon>
        <taxon>Weeksellaceae</taxon>
        <taxon>Weeksella</taxon>
    </lineage>
</organism>
<dbReference type="STRING" id="865938.Weevi_1948"/>
<dbReference type="Pfam" id="PF00561">
    <property type="entry name" value="Abhydrolase_1"/>
    <property type="match status" value="1"/>
</dbReference>
<protein>
    <submittedName>
        <fullName evidence="4">Chloride peroxidase</fullName>
        <ecNumber evidence="4">1.11.1.10</ecNumber>
    </submittedName>
</protein>
<dbReference type="InterPro" id="IPR000073">
    <property type="entry name" value="AB_hydrolase_1"/>
</dbReference>
<dbReference type="GO" id="GO:0016020">
    <property type="term" value="C:membrane"/>
    <property type="evidence" value="ECO:0007669"/>
    <property type="project" value="TreeGrafter"/>
</dbReference>
<evidence type="ECO:0000256" key="1">
    <source>
        <dbReference type="ARBA" id="ARBA00022801"/>
    </source>
</evidence>
<dbReference type="HOGENOM" id="CLU_020336_12_3_10"/>
<dbReference type="eggNOG" id="COG2267">
    <property type="taxonomic scope" value="Bacteria"/>
</dbReference>
<dbReference type="GO" id="GO:0016787">
    <property type="term" value="F:hydrolase activity"/>
    <property type="evidence" value="ECO:0007669"/>
    <property type="project" value="UniProtKB-KW"/>
</dbReference>
<evidence type="ECO:0000259" key="3">
    <source>
        <dbReference type="Pfam" id="PF00561"/>
    </source>
</evidence>
<accession>F0P1B6</accession>
<dbReference type="InterPro" id="IPR000639">
    <property type="entry name" value="Epox_hydrolase-like"/>
</dbReference>
<dbReference type="RefSeq" id="WP_013599019.1">
    <property type="nucleotide sequence ID" value="NC_015144.1"/>
</dbReference>
<name>F0P1B6_WEEVC</name>
<dbReference type="EMBL" id="CP002455">
    <property type="protein sequence ID" value="ADX68630.1"/>
    <property type="molecule type" value="Genomic_DNA"/>
</dbReference>
<keyword evidence="5" id="KW-1185">Reference proteome</keyword>
<dbReference type="PANTHER" id="PTHR43798:SF31">
    <property type="entry name" value="AB HYDROLASE SUPERFAMILY PROTEIN YCLE"/>
    <property type="match status" value="1"/>
</dbReference>
<dbReference type="InterPro" id="IPR050266">
    <property type="entry name" value="AB_hydrolase_sf"/>
</dbReference>
<dbReference type="GO" id="GO:0016691">
    <property type="term" value="F:chloride peroxidase activity"/>
    <property type="evidence" value="ECO:0007669"/>
    <property type="project" value="UniProtKB-EC"/>
</dbReference>
<dbReference type="AlphaFoldDB" id="F0P1B6"/>
<dbReference type="InterPro" id="IPR029058">
    <property type="entry name" value="AB_hydrolase_fold"/>
</dbReference>
<evidence type="ECO:0000313" key="4">
    <source>
        <dbReference type="EMBL" id="ADX68630.1"/>
    </source>
</evidence>
<feature type="domain" description="AB hydrolase-1" evidence="3">
    <location>
        <begin position="23"/>
        <end position="260"/>
    </location>
</feature>
<comment type="similarity">
    <text evidence="2">Belongs to the AB hydrolase superfamily. Bacterial non-heme haloperoxidase / perhydrolase family.</text>
</comment>
<keyword evidence="1" id="KW-0378">Hydrolase</keyword>
<proteinExistence type="inferred from homology"/>